<evidence type="ECO:0000313" key="1">
    <source>
        <dbReference type="EMBL" id="MTD57543.1"/>
    </source>
</evidence>
<reference evidence="1 2" key="1">
    <citation type="submission" date="2019-11" db="EMBL/GenBank/DDBJ databases">
        <title>Draft genome of Amycolatopsis RM579.</title>
        <authorList>
            <person name="Duangmal K."/>
            <person name="Mingma R."/>
        </authorList>
    </citation>
    <scope>NUCLEOTIDE SEQUENCE [LARGE SCALE GENOMIC DNA]</scope>
    <source>
        <strain evidence="1 2">RM579</strain>
    </source>
</reference>
<gene>
    <name evidence="1" type="ORF">GKO32_26735</name>
</gene>
<dbReference type="EMBL" id="WMBA01000050">
    <property type="protein sequence ID" value="MTD57543.1"/>
    <property type="molecule type" value="Genomic_DNA"/>
</dbReference>
<organism evidence="1 2">
    <name type="scientific">Amycolatopsis pithecellobii</name>
    <dbReference type="NCBI Taxonomy" id="664692"/>
    <lineage>
        <taxon>Bacteria</taxon>
        <taxon>Bacillati</taxon>
        <taxon>Actinomycetota</taxon>
        <taxon>Actinomycetes</taxon>
        <taxon>Pseudonocardiales</taxon>
        <taxon>Pseudonocardiaceae</taxon>
        <taxon>Amycolatopsis</taxon>
    </lineage>
</organism>
<evidence type="ECO:0000313" key="2">
    <source>
        <dbReference type="Proteomes" id="UP000440096"/>
    </source>
</evidence>
<dbReference type="Proteomes" id="UP000440096">
    <property type="component" value="Unassembled WGS sequence"/>
</dbReference>
<accession>A0A6N7Z5H8</accession>
<keyword evidence="2" id="KW-1185">Reference proteome</keyword>
<dbReference type="OrthoDB" id="3625706at2"/>
<dbReference type="AlphaFoldDB" id="A0A6N7Z5H8"/>
<proteinExistence type="predicted"/>
<dbReference type="RefSeq" id="WP_154759667.1">
    <property type="nucleotide sequence ID" value="NZ_WMBA01000050.1"/>
</dbReference>
<name>A0A6N7Z5H8_9PSEU</name>
<comment type="caution">
    <text evidence="1">The sequence shown here is derived from an EMBL/GenBank/DDBJ whole genome shotgun (WGS) entry which is preliminary data.</text>
</comment>
<protein>
    <submittedName>
        <fullName evidence="1">Uncharacterized protein</fullName>
    </submittedName>
</protein>
<sequence length="200" mass="21872">MKSLAPTLAGMSAEKAARLRGLVVRQLIESTRAADRHFTLLHLFLLPPAGEQTRFRLYEVVEPVDVNAPIRQVVEDVREELTAAGDPRLVADADDRWQRVDPGLRAFYVGTGARFITPHSDTAGTTIMRLADATAVVLSLDAQGRPASLQTSKPVVVDETVYPAIREIEATGEPPFVLIDMFAQLLQVPGEGTEPFRPFG</sequence>